<name>A0A346Y6S7_9ACTN</name>
<organism evidence="1 2">
    <name type="scientific">Euzebya pacifica</name>
    <dbReference type="NCBI Taxonomy" id="1608957"/>
    <lineage>
        <taxon>Bacteria</taxon>
        <taxon>Bacillati</taxon>
        <taxon>Actinomycetota</taxon>
        <taxon>Nitriliruptoria</taxon>
        <taxon>Euzebyales</taxon>
    </lineage>
</organism>
<keyword evidence="2" id="KW-1185">Reference proteome</keyword>
<proteinExistence type="predicted"/>
<dbReference type="Proteomes" id="UP000264006">
    <property type="component" value="Plasmid pEDY32-46I"/>
</dbReference>
<dbReference type="KEGG" id="euz:DVS28_b0434"/>
<sequence length="84" mass="9143">MPEANRYNAFLADTFGPIVNADTTYGVLAEGWYPVDPSPRALARLTTETLPEELDDLLSFTSPVMRLAGSVDRWSVVIAGPNSD</sequence>
<evidence type="ECO:0000313" key="1">
    <source>
        <dbReference type="EMBL" id="AXV10174.1"/>
    </source>
</evidence>
<evidence type="ECO:0000313" key="2">
    <source>
        <dbReference type="Proteomes" id="UP000264006"/>
    </source>
</evidence>
<dbReference type="EMBL" id="CP031166">
    <property type="protein sequence ID" value="AXV10174.1"/>
    <property type="molecule type" value="Genomic_DNA"/>
</dbReference>
<keyword evidence="1" id="KW-0614">Plasmid</keyword>
<gene>
    <name evidence="1" type="ORF">DVS28_b0434</name>
</gene>
<accession>A0A346Y6S7</accession>
<protein>
    <submittedName>
        <fullName evidence="1">Uncharacterized protein</fullName>
    </submittedName>
</protein>
<reference evidence="1 2" key="1">
    <citation type="submission" date="2018-09" db="EMBL/GenBank/DDBJ databases">
        <title>Complete genome sequence of Euzebya sp. DY32-46 isolated from seawater of Pacific Ocean.</title>
        <authorList>
            <person name="Xu L."/>
            <person name="Wu Y.-H."/>
            <person name="Xu X.-W."/>
        </authorList>
    </citation>
    <scope>NUCLEOTIDE SEQUENCE [LARGE SCALE GENOMIC DNA]</scope>
    <source>
        <strain evidence="1 2">DY32-46</strain>
        <plasmid evidence="2">pedy32-46i</plasmid>
    </source>
</reference>
<geneLocation type="plasmid" evidence="2">
    <name>pedy32-46i</name>
</geneLocation>
<dbReference type="AlphaFoldDB" id="A0A346Y6S7"/>